<evidence type="ECO:0000313" key="8">
    <source>
        <dbReference type="Proteomes" id="UP000694843"/>
    </source>
</evidence>
<dbReference type="InterPro" id="IPR029071">
    <property type="entry name" value="Ubiquitin-like_domsf"/>
</dbReference>
<evidence type="ECO:0000259" key="7">
    <source>
        <dbReference type="PROSITE" id="PS50053"/>
    </source>
</evidence>
<dbReference type="PROSITE" id="PS50030">
    <property type="entry name" value="UBA"/>
    <property type="match status" value="1"/>
</dbReference>
<proteinExistence type="inferred from homology"/>
<dbReference type="CDD" id="cd01796">
    <property type="entry name" value="Ubl_Ddi1_like"/>
    <property type="match status" value="1"/>
</dbReference>
<dbReference type="PANTHER" id="PTHR15397:SF3">
    <property type="entry name" value="DNA DAMAGE INDUCIBLE 1 HOMOLOG 2"/>
    <property type="match status" value="1"/>
</dbReference>
<evidence type="ECO:0000256" key="3">
    <source>
        <dbReference type="ARBA" id="ARBA00022750"/>
    </source>
</evidence>
<feature type="compositionally biased region" description="Polar residues" evidence="5">
    <location>
        <begin position="103"/>
        <end position="126"/>
    </location>
</feature>
<evidence type="ECO:0000256" key="4">
    <source>
        <dbReference type="ARBA" id="ARBA00022801"/>
    </source>
</evidence>
<dbReference type="CTD" id="32616"/>
<keyword evidence="8" id="KW-1185">Reference proteome</keyword>
<dbReference type="GO" id="GO:0004190">
    <property type="term" value="F:aspartic-type endopeptidase activity"/>
    <property type="evidence" value="ECO:0007669"/>
    <property type="project" value="UniProtKB-KW"/>
</dbReference>
<dbReference type="AlphaFoldDB" id="A0A979FJJ2"/>
<dbReference type="InterPro" id="IPR033882">
    <property type="entry name" value="DDI1_N"/>
</dbReference>
<dbReference type="RefSeq" id="XP_047736726.1">
    <property type="nucleotide sequence ID" value="XM_047880770.1"/>
</dbReference>
<evidence type="ECO:0000259" key="6">
    <source>
        <dbReference type="PROSITE" id="PS50030"/>
    </source>
</evidence>
<dbReference type="GO" id="GO:0006508">
    <property type="term" value="P:proteolysis"/>
    <property type="evidence" value="ECO:0007669"/>
    <property type="project" value="UniProtKB-KW"/>
</dbReference>
<keyword evidence="4" id="KW-0378">Hydrolase</keyword>
<feature type="domain" description="Ubiquitin-like" evidence="7">
    <location>
        <begin position="1"/>
        <end position="70"/>
    </location>
</feature>
<evidence type="ECO:0000313" key="9">
    <source>
        <dbReference type="RefSeq" id="XP_047736726.1"/>
    </source>
</evidence>
<gene>
    <name evidence="9" type="primary">LOC108673054</name>
</gene>
<evidence type="ECO:0000256" key="5">
    <source>
        <dbReference type="SAM" id="MobiDB-lite"/>
    </source>
</evidence>
<dbReference type="SUPFAM" id="SSF54236">
    <property type="entry name" value="Ubiquitin-like"/>
    <property type="match status" value="1"/>
</dbReference>
<dbReference type="Proteomes" id="UP000694843">
    <property type="component" value="Unplaced"/>
</dbReference>
<dbReference type="OrthoDB" id="1047367at2759"/>
<keyword evidence="2" id="KW-0645">Protease</keyword>
<accession>A0A979FJJ2</accession>
<dbReference type="GeneID" id="108673054"/>
<dbReference type="Gene3D" id="3.10.20.90">
    <property type="entry name" value="Phosphatidylinositol 3-kinase Catalytic Subunit, Chain A, domain 1"/>
    <property type="match status" value="1"/>
</dbReference>
<dbReference type="KEGG" id="hazt:108673054"/>
<protein>
    <submittedName>
        <fullName evidence="9">Protein DDI1 homolog 2</fullName>
    </submittedName>
</protein>
<reference evidence="9" key="1">
    <citation type="submission" date="2025-08" db="UniProtKB">
        <authorList>
            <consortium name="RefSeq"/>
        </authorList>
    </citation>
    <scope>IDENTIFICATION</scope>
    <source>
        <tissue evidence="9">Whole organism</tissue>
    </source>
</reference>
<feature type="region of interest" description="Disordered" evidence="5">
    <location>
        <begin position="203"/>
        <end position="230"/>
    </location>
</feature>
<comment type="similarity">
    <text evidence="1">Belongs to the DDI1 family.</text>
</comment>
<feature type="region of interest" description="Disordered" evidence="5">
    <location>
        <begin position="103"/>
        <end position="127"/>
    </location>
</feature>
<organism evidence="8 9">
    <name type="scientific">Hyalella azteca</name>
    <name type="common">Amphipod</name>
    <dbReference type="NCBI Taxonomy" id="294128"/>
    <lineage>
        <taxon>Eukaryota</taxon>
        <taxon>Metazoa</taxon>
        <taxon>Ecdysozoa</taxon>
        <taxon>Arthropoda</taxon>
        <taxon>Crustacea</taxon>
        <taxon>Multicrustacea</taxon>
        <taxon>Malacostraca</taxon>
        <taxon>Eumalacostraca</taxon>
        <taxon>Peracarida</taxon>
        <taxon>Amphipoda</taxon>
        <taxon>Senticaudata</taxon>
        <taxon>Talitrida</taxon>
        <taxon>Talitroidea</taxon>
        <taxon>Hyalellidae</taxon>
        <taxon>Hyalella</taxon>
    </lineage>
</organism>
<evidence type="ECO:0000256" key="2">
    <source>
        <dbReference type="ARBA" id="ARBA00022670"/>
    </source>
</evidence>
<sequence length="278" mass="29703">MLLSITTETDSYSLEVSEDLELENFKALCEAEVAIPRSTMTVMVNGTPLIDDKKTLKELGVADGDLVLILRTSPPTQASLSSSFPSSSSVHPDIAQFDFSSIQVPSSTRRSSGTVAPRQDTASQRSQSKKIVIAVQMVIDLAQNHLQIGTTNTITKFLSEAELPECARLTQGSDLRSEEGVRRESEQQAREAEDLALARALAASAGDVPADPSSAMDVTGPSSADVSPSLPAGVTAEDVAELMAVGFTREEVLQELQDHRGDKTKALAALFAKKFLPQ</sequence>
<dbReference type="Pfam" id="PF00240">
    <property type="entry name" value="ubiquitin"/>
    <property type="match status" value="1"/>
</dbReference>
<dbReference type="PROSITE" id="PS50053">
    <property type="entry name" value="UBIQUITIN_2"/>
    <property type="match status" value="1"/>
</dbReference>
<dbReference type="PANTHER" id="PTHR15397">
    <property type="entry name" value="SODIUM-GLUCOSE COTRANSPORTER REGULATORY PROTEIN -RELATED"/>
    <property type="match status" value="1"/>
</dbReference>
<feature type="domain" description="UBA" evidence="6">
    <location>
        <begin position="233"/>
        <end position="273"/>
    </location>
</feature>
<name>A0A979FJJ2_HYAAZ</name>
<evidence type="ECO:0000256" key="1">
    <source>
        <dbReference type="ARBA" id="ARBA00009136"/>
    </source>
</evidence>
<dbReference type="InterPro" id="IPR015940">
    <property type="entry name" value="UBA"/>
</dbReference>
<keyword evidence="3" id="KW-0064">Aspartyl protease</keyword>
<dbReference type="InterPro" id="IPR000626">
    <property type="entry name" value="Ubiquitin-like_dom"/>
</dbReference>